<comment type="caution">
    <text evidence="2">The sequence shown here is derived from an EMBL/GenBank/DDBJ whole genome shotgun (WGS) entry which is preliminary data.</text>
</comment>
<accession>A0A7J3G6Y2</accession>
<evidence type="ECO:0000256" key="1">
    <source>
        <dbReference type="SAM" id="MobiDB-lite"/>
    </source>
</evidence>
<feature type="region of interest" description="Disordered" evidence="1">
    <location>
        <begin position="1"/>
        <end position="47"/>
    </location>
</feature>
<proteinExistence type="predicted"/>
<dbReference type="EMBL" id="DTCM01000087">
    <property type="protein sequence ID" value="HGL41475.1"/>
    <property type="molecule type" value="Genomic_DNA"/>
</dbReference>
<feature type="compositionally biased region" description="Basic residues" evidence="1">
    <location>
        <begin position="24"/>
        <end position="38"/>
    </location>
</feature>
<evidence type="ECO:0000313" key="2">
    <source>
        <dbReference type="EMBL" id="HGL41475.1"/>
    </source>
</evidence>
<organism evidence="2">
    <name type="scientific">Caldiarchaeum subterraneum</name>
    <dbReference type="NCBI Taxonomy" id="311458"/>
    <lineage>
        <taxon>Archaea</taxon>
        <taxon>Nitrososphaerota</taxon>
        <taxon>Candidatus Caldarchaeales</taxon>
        <taxon>Candidatus Caldarchaeaceae</taxon>
        <taxon>Candidatus Caldarchaeum</taxon>
    </lineage>
</organism>
<name>A0A7J3G6Y2_CALS0</name>
<protein>
    <submittedName>
        <fullName evidence="2">Uncharacterized protein</fullName>
    </submittedName>
</protein>
<sequence length="73" mass="8470">MGAYPHGRESRQDDVVVVSAPGKPNHRHNKKKQKRSRQMKPLVDSPSTATWSWRRLSLTSRFYDVLDVGLRPR</sequence>
<feature type="compositionally biased region" description="Basic and acidic residues" evidence="1">
    <location>
        <begin position="1"/>
        <end position="14"/>
    </location>
</feature>
<dbReference type="AlphaFoldDB" id="A0A7J3G6Y2"/>
<reference evidence="2" key="1">
    <citation type="journal article" date="2020" name="mSystems">
        <title>Genome- and Community-Level Interaction Insights into Carbon Utilization and Element Cycling Functions of Hydrothermarchaeota in Hydrothermal Sediment.</title>
        <authorList>
            <person name="Zhou Z."/>
            <person name="Liu Y."/>
            <person name="Xu W."/>
            <person name="Pan J."/>
            <person name="Luo Z.H."/>
            <person name="Li M."/>
        </authorList>
    </citation>
    <scope>NUCLEOTIDE SEQUENCE [LARGE SCALE GENOMIC DNA]</scope>
    <source>
        <strain evidence="2">SpSt-669</strain>
    </source>
</reference>
<gene>
    <name evidence="2" type="ORF">ENU43_07440</name>
</gene>